<dbReference type="InterPro" id="IPR056924">
    <property type="entry name" value="SH3_Tf2-1"/>
</dbReference>
<evidence type="ECO:0000313" key="4">
    <source>
        <dbReference type="Proteomes" id="UP001178461"/>
    </source>
</evidence>
<dbReference type="InterPro" id="IPR016197">
    <property type="entry name" value="Chromo-like_dom_sf"/>
</dbReference>
<organism evidence="3 4">
    <name type="scientific">Podarcis lilfordi</name>
    <name type="common">Lilford's wall lizard</name>
    <dbReference type="NCBI Taxonomy" id="74358"/>
    <lineage>
        <taxon>Eukaryota</taxon>
        <taxon>Metazoa</taxon>
        <taxon>Chordata</taxon>
        <taxon>Craniata</taxon>
        <taxon>Vertebrata</taxon>
        <taxon>Euteleostomi</taxon>
        <taxon>Lepidosauria</taxon>
        <taxon>Squamata</taxon>
        <taxon>Bifurcata</taxon>
        <taxon>Unidentata</taxon>
        <taxon>Episquamata</taxon>
        <taxon>Laterata</taxon>
        <taxon>Lacertibaenia</taxon>
        <taxon>Lacertidae</taxon>
        <taxon>Podarcis</taxon>
    </lineage>
</organism>
<protein>
    <recommendedName>
        <fullName evidence="2">Tf2-1-like SH3-like domain-containing protein</fullName>
    </recommendedName>
</protein>
<proteinExistence type="predicted"/>
<dbReference type="Pfam" id="PF24626">
    <property type="entry name" value="SH3_Tf2-1"/>
    <property type="match status" value="1"/>
</dbReference>
<evidence type="ECO:0000256" key="1">
    <source>
        <dbReference type="SAM" id="MobiDB-lite"/>
    </source>
</evidence>
<dbReference type="Proteomes" id="UP001178461">
    <property type="component" value="Chromosome 10"/>
</dbReference>
<gene>
    <name evidence="3" type="ORF">PODLI_1B025419</name>
</gene>
<dbReference type="AlphaFoldDB" id="A0AA35PHV6"/>
<evidence type="ECO:0000313" key="3">
    <source>
        <dbReference type="EMBL" id="CAI5785302.1"/>
    </source>
</evidence>
<dbReference type="SUPFAM" id="SSF54160">
    <property type="entry name" value="Chromo domain-like"/>
    <property type="match status" value="1"/>
</dbReference>
<name>A0AA35PHV6_9SAUR</name>
<sequence length="117" mass="13571">MPSANDRDSHIQETQANQVQHLERAKADYKVQAGRRHQQGPAFQINPVAYKLEIPPSLKIHQVFHVSQLKPCHADYFLGRIAPPPPLVQVDGHEEFQVTQVQDLKRLHDRLHYLIDW</sequence>
<reference evidence="3" key="1">
    <citation type="submission" date="2022-12" db="EMBL/GenBank/DDBJ databases">
        <authorList>
            <person name="Alioto T."/>
            <person name="Alioto T."/>
            <person name="Gomez Garrido J."/>
        </authorList>
    </citation>
    <scope>NUCLEOTIDE SEQUENCE</scope>
</reference>
<feature type="non-terminal residue" evidence="3">
    <location>
        <position position="117"/>
    </location>
</feature>
<dbReference type="EMBL" id="OX395135">
    <property type="protein sequence ID" value="CAI5785302.1"/>
    <property type="molecule type" value="Genomic_DNA"/>
</dbReference>
<keyword evidence="4" id="KW-1185">Reference proteome</keyword>
<evidence type="ECO:0000259" key="2">
    <source>
        <dbReference type="Pfam" id="PF24626"/>
    </source>
</evidence>
<feature type="compositionally biased region" description="Basic and acidic residues" evidence="1">
    <location>
        <begin position="1"/>
        <end position="11"/>
    </location>
</feature>
<accession>A0AA35PHV6</accession>
<feature type="region of interest" description="Disordered" evidence="1">
    <location>
        <begin position="1"/>
        <end position="20"/>
    </location>
</feature>
<feature type="domain" description="Tf2-1-like SH3-like" evidence="2">
    <location>
        <begin position="44"/>
        <end position="73"/>
    </location>
</feature>